<dbReference type="EMBL" id="CM037153">
    <property type="protein sequence ID" value="KAH7857866.1"/>
    <property type="molecule type" value="Genomic_DNA"/>
</dbReference>
<reference evidence="1 2" key="1">
    <citation type="journal article" date="2021" name="Hortic Res">
        <title>High-quality reference genome and annotation aids understanding of berry development for evergreen blueberry (Vaccinium darrowii).</title>
        <authorList>
            <person name="Yu J."/>
            <person name="Hulse-Kemp A.M."/>
            <person name="Babiker E."/>
            <person name="Staton M."/>
        </authorList>
    </citation>
    <scope>NUCLEOTIDE SEQUENCE [LARGE SCALE GENOMIC DNA]</scope>
    <source>
        <strain evidence="2">cv. NJ 8807/NJ 8810</strain>
        <tissue evidence="1">Young leaf</tissue>
    </source>
</reference>
<dbReference type="Proteomes" id="UP000828048">
    <property type="component" value="Chromosome 3"/>
</dbReference>
<sequence>MFQGEVWRLHVDGESNSKGAEVGIVLVSPEGIIHENALTIGFPASNNEAKYEALISGLKMEKHLGAETVQVCSDSQLIVNQIKDQYNLKDPRTVKYYEKVWELIRRSVWLRSSGSAGTEMLTPTHWPSLQQLVPPLQTEPSCLAKLNIRASSLK</sequence>
<proteinExistence type="predicted"/>
<name>A0ACB7YWI2_9ERIC</name>
<organism evidence="1 2">
    <name type="scientific">Vaccinium darrowii</name>
    <dbReference type="NCBI Taxonomy" id="229202"/>
    <lineage>
        <taxon>Eukaryota</taxon>
        <taxon>Viridiplantae</taxon>
        <taxon>Streptophyta</taxon>
        <taxon>Embryophyta</taxon>
        <taxon>Tracheophyta</taxon>
        <taxon>Spermatophyta</taxon>
        <taxon>Magnoliopsida</taxon>
        <taxon>eudicotyledons</taxon>
        <taxon>Gunneridae</taxon>
        <taxon>Pentapetalae</taxon>
        <taxon>asterids</taxon>
        <taxon>Ericales</taxon>
        <taxon>Ericaceae</taxon>
        <taxon>Vaccinioideae</taxon>
        <taxon>Vaccinieae</taxon>
        <taxon>Vaccinium</taxon>
    </lineage>
</organism>
<accession>A0ACB7YWI2</accession>
<evidence type="ECO:0000313" key="2">
    <source>
        <dbReference type="Proteomes" id="UP000828048"/>
    </source>
</evidence>
<evidence type="ECO:0000313" key="1">
    <source>
        <dbReference type="EMBL" id="KAH7857866.1"/>
    </source>
</evidence>
<keyword evidence="2" id="KW-1185">Reference proteome</keyword>
<gene>
    <name evidence="1" type="ORF">Vadar_017295</name>
</gene>
<protein>
    <submittedName>
        <fullName evidence="1">Uncharacterized protein</fullName>
    </submittedName>
</protein>
<comment type="caution">
    <text evidence="1">The sequence shown here is derived from an EMBL/GenBank/DDBJ whole genome shotgun (WGS) entry which is preliminary data.</text>
</comment>